<evidence type="ECO:0000256" key="6">
    <source>
        <dbReference type="ARBA" id="ARBA00022771"/>
    </source>
</evidence>
<evidence type="ECO:0000256" key="12">
    <source>
        <dbReference type="SAM" id="MobiDB-lite"/>
    </source>
</evidence>
<dbReference type="Proteomes" id="UP000734854">
    <property type="component" value="Unassembled WGS sequence"/>
</dbReference>
<feature type="region of interest" description="Disordered" evidence="12">
    <location>
        <begin position="76"/>
        <end position="132"/>
    </location>
</feature>
<dbReference type="Pfam" id="PF00097">
    <property type="entry name" value="zf-C3HC4"/>
    <property type="match status" value="1"/>
</dbReference>
<evidence type="ECO:0000259" key="13">
    <source>
        <dbReference type="PROSITE" id="PS50089"/>
    </source>
</evidence>
<dbReference type="SUPFAM" id="SSF57850">
    <property type="entry name" value="RING/U-box"/>
    <property type="match status" value="1"/>
</dbReference>
<keyword evidence="5 11" id="KW-0479">Metal-binding</keyword>
<evidence type="ECO:0000256" key="9">
    <source>
        <dbReference type="ARBA" id="ARBA00023136"/>
    </source>
</evidence>
<evidence type="ECO:0000256" key="11">
    <source>
        <dbReference type="RuleBase" id="RU369090"/>
    </source>
</evidence>
<feature type="compositionally biased region" description="Polar residues" evidence="12">
    <location>
        <begin position="82"/>
        <end position="94"/>
    </location>
</feature>
<evidence type="ECO:0000256" key="7">
    <source>
        <dbReference type="ARBA" id="ARBA00022786"/>
    </source>
</evidence>
<dbReference type="SMART" id="SM00184">
    <property type="entry name" value="RING"/>
    <property type="match status" value="1"/>
</dbReference>
<dbReference type="PROSITE" id="PS00518">
    <property type="entry name" value="ZF_RING_1"/>
    <property type="match status" value="1"/>
</dbReference>
<dbReference type="EMBL" id="JACMSC010000022">
    <property type="protein sequence ID" value="KAG6469356.1"/>
    <property type="molecule type" value="Genomic_DNA"/>
</dbReference>
<dbReference type="AlphaFoldDB" id="A0A8J5BZZ2"/>
<gene>
    <name evidence="14" type="ORF">ZIOFF_074071</name>
</gene>
<feature type="compositionally biased region" description="Basic residues" evidence="12">
    <location>
        <begin position="120"/>
        <end position="132"/>
    </location>
</feature>
<dbReference type="Gene3D" id="3.30.40.10">
    <property type="entry name" value="Zinc/RING finger domain, C3HC4 (zinc finger)"/>
    <property type="match status" value="1"/>
</dbReference>
<dbReference type="InterPro" id="IPR017907">
    <property type="entry name" value="Znf_RING_CS"/>
</dbReference>
<feature type="domain" description="RING-type" evidence="13">
    <location>
        <begin position="24"/>
        <end position="65"/>
    </location>
</feature>
<dbReference type="GO" id="GO:0016567">
    <property type="term" value="P:protein ubiquitination"/>
    <property type="evidence" value="ECO:0007669"/>
    <property type="project" value="UniProtKB-UniPathway"/>
</dbReference>
<comment type="domain">
    <text evidence="11">The RING-type zinc finger domain is responsible for E3 ligase activity.</text>
</comment>
<sequence length="344" mass="37786">MDGRSGDSSSEDPQSSSGGGRFECNICFDPAQEPVVTLCGHLFCWPCLYEWLHDHSCSSECPVCKATIDEEEIVPLYGGGSNSAEPQQSRSSSGIDIPDRPPGRRTTTATQNRQPGPNPIHRHNLNHNHHHHPRFINPNQWAGMGLTNLTPAYAVTNQLPPPPPPPHYLAGASVGNFMFLNTAANDVTAVLHRGYNNVLHSLQPQAQGFQHGQGLHGWHPQGVHQGHGHHHHGIGHVRRANRGQSEIWIILLIVLVALPFRESSILQEILMYFPIEIGKEVSPHYVSPFALNYFSCDRDECDMFRRASCLVDGDHCPSLSSISDSMTKACPDASFVFLASVVAA</sequence>
<dbReference type="GO" id="GO:0061630">
    <property type="term" value="F:ubiquitin protein ligase activity"/>
    <property type="evidence" value="ECO:0007669"/>
    <property type="project" value="UniProtKB-UniRule"/>
</dbReference>
<keyword evidence="6 10" id="KW-0863">Zinc-finger</keyword>
<comment type="function">
    <text evidence="11">E3 ubiquitin-protein ligase.</text>
</comment>
<protein>
    <recommendedName>
        <fullName evidence="11">E3 ubiquitin-protein ligase RMA</fullName>
        <ecNumber evidence="11">2.3.2.27</ecNumber>
    </recommendedName>
    <alternativeName>
        <fullName evidence="11">Protein RING membrane-anchor</fullName>
    </alternativeName>
    <alternativeName>
        <fullName evidence="11">RING-type E3 ubiquitin transferase RMA</fullName>
    </alternativeName>
</protein>
<proteinExistence type="predicted"/>
<evidence type="ECO:0000256" key="8">
    <source>
        <dbReference type="ARBA" id="ARBA00022833"/>
    </source>
</evidence>
<evidence type="ECO:0000256" key="5">
    <source>
        <dbReference type="ARBA" id="ARBA00022723"/>
    </source>
</evidence>
<dbReference type="UniPathway" id="UPA00143"/>
<dbReference type="InterPro" id="IPR018957">
    <property type="entry name" value="Znf_C3HC4_RING-type"/>
</dbReference>
<dbReference type="GO" id="GO:0006511">
    <property type="term" value="P:ubiquitin-dependent protein catabolic process"/>
    <property type="evidence" value="ECO:0007669"/>
    <property type="project" value="UniProtKB-UniRule"/>
</dbReference>
<keyword evidence="8 11" id="KW-0862">Zinc</keyword>
<accession>A0A8J5BZZ2</accession>
<dbReference type="PANTHER" id="PTHR12313">
    <property type="entry name" value="E3 UBIQUITIN-PROTEIN LIGASE RNF5-RELATED"/>
    <property type="match status" value="1"/>
</dbReference>
<evidence type="ECO:0000256" key="1">
    <source>
        <dbReference type="ARBA" id="ARBA00000900"/>
    </source>
</evidence>
<dbReference type="PROSITE" id="PS50089">
    <property type="entry name" value="ZF_RING_2"/>
    <property type="match status" value="1"/>
</dbReference>
<dbReference type="EC" id="2.3.2.27" evidence="11"/>
<dbReference type="InterPro" id="IPR045103">
    <property type="entry name" value="RNF5/RNF185-like"/>
</dbReference>
<dbReference type="CDD" id="cd16745">
    <property type="entry name" value="RING-HC_AtRMA-like"/>
    <property type="match status" value="1"/>
</dbReference>
<keyword evidence="9" id="KW-0472">Membrane</keyword>
<comment type="caution">
    <text evidence="14">The sequence shown here is derived from an EMBL/GenBank/DDBJ whole genome shotgun (WGS) entry which is preliminary data.</text>
</comment>
<evidence type="ECO:0000313" key="14">
    <source>
        <dbReference type="EMBL" id="KAG6469356.1"/>
    </source>
</evidence>
<comment type="catalytic activity">
    <reaction evidence="1 11">
        <text>S-ubiquitinyl-[E2 ubiquitin-conjugating enzyme]-L-cysteine + [acceptor protein]-L-lysine = [E2 ubiquitin-conjugating enzyme]-L-cysteine + N(6)-ubiquitinyl-[acceptor protein]-L-lysine.</text>
        <dbReference type="EC" id="2.3.2.27"/>
    </reaction>
</comment>
<dbReference type="GO" id="GO:0005789">
    <property type="term" value="C:endoplasmic reticulum membrane"/>
    <property type="evidence" value="ECO:0007669"/>
    <property type="project" value="UniProtKB-SubCell"/>
</dbReference>
<evidence type="ECO:0000313" key="15">
    <source>
        <dbReference type="Proteomes" id="UP000734854"/>
    </source>
</evidence>
<evidence type="ECO:0000256" key="2">
    <source>
        <dbReference type="ARBA" id="ARBA00004308"/>
    </source>
</evidence>
<dbReference type="InterPro" id="IPR001841">
    <property type="entry name" value="Znf_RING"/>
</dbReference>
<organism evidence="14 15">
    <name type="scientific">Zingiber officinale</name>
    <name type="common">Ginger</name>
    <name type="synonym">Amomum zingiber</name>
    <dbReference type="NCBI Taxonomy" id="94328"/>
    <lineage>
        <taxon>Eukaryota</taxon>
        <taxon>Viridiplantae</taxon>
        <taxon>Streptophyta</taxon>
        <taxon>Embryophyta</taxon>
        <taxon>Tracheophyta</taxon>
        <taxon>Spermatophyta</taxon>
        <taxon>Magnoliopsida</taxon>
        <taxon>Liliopsida</taxon>
        <taxon>Zingiberales</taxon>
        <taxon>Zingiberaceae</taxon>
        <taxon>Zingiber</taxon>
    </lineage>
</organism>
<evidence type="ECO:0000256" key="4">
    <source>
        <dbReference type="ARBA" id="ARBA00022679"/>
    </source>
</evidence>
<comment type="subcellular location">
    <subcellularLocation>
        <location evidence="2">Endomembrane system</location>
    </subcellularLocation>
    <subcellularLocation>
        <location evidence="11">Endoplasmic reticulum membrane</location>
        <topology evidence="11">Single-pass type IV membrane protein</topology>
    </subcellularLocation>
</comment>
<evidence type="ECO:0000256" key="3">
    <source>
        <dbReference type="ARBA" id="ARBA00004906"/>
    </source>
</evidence>
<keyword evidence="4 11" id="KW-0808">Transferase</keyword>
<dbReference type="InterPro" id="IPR013083">
    <property type="entry name" value="Znf_RING/FYVE/PHD"/>
</dbReference>
<comment type="pathway">
    <text evidence="3 11">Protein modification; protein ubiquitination.</text>
</comment>
<keyword evidence="7 11" id="KW-0833">Ubl conjugation pathway</keyword>
<keyword evidence="11" id="KW-0256">Endoplasmic reticulum</keyword>
<reference evidence="14 15" key="1">
    <citation type="submission" date="2020-08" db="EMBL/GenBank/DDBJ databases">
        <title>Plant Genome Project.</title>
        <authorList>
            <person name="Zhang R.-G."/>
        </authorList>
    </citation>
    <scope>NUCLEOTIDE SEQUENCE [LARGE SCALE GENOMIC DNA]</scope>
    <source>
        <tissue evidence="14">Rhizome</tissue>
    </source>
</reference>
<name>A0A8J5BZZ2_ZINOF</name>
<dbReference type="GO" id="GO:0008270">
    <property type="term" value="F:zinc ion binding"/>
    <property type="evidence" value="ECO:0007669"/>
    <property type="project" value="UniProtKB-KW"/>
</dbReference>
<keyword evidence="15" id="KW-1185">Reference proteome</keyword>
<evidence type="ECO:0000256" key="10">
    <source>
        <dbReference type="PROSITE-ProRule" id="PRU00175"/>
    </source>
</evidence>
<feature type="compositionally biased region" description="Polar residues" evidence="12">
    <location>
        <begin position="105"/>
        <end position="115"/>
    </location>
</feature>